<reference evidence="2 3" key="1">
    <citation type="submission" date="2019-02" db="EMBL/GenBank/DDBJ databases">
        <title>Deep-cultivation of Planctomycetes and their phenomic and genomic characterization uncovers novel biology.</title>
        <authorList>
            <person name="Wiegand S."/>
            <person name="Jogler M."/>
            <person name="Boedeker C."/>
            <person name="Pinto D."/>
            <person name="Vollmers J."/>
            <person name="Rivas-Marin E."/>
            <person name="Kohn T."/>
            <person name="Peeters S.H."/>
            <person name="Heuer A."/>
            <person name="Rast P."/>
            <person name="Oberbeckmann S."/>
            <person name="Bunk B."/>
            <person name="Jeske O."/>
            <person name="Meyerdierks A."/>
            <person name="Storesund J.E."/>
            <person name="Kallscheuer N."/>
            <person name="Luecker S."/>
            <person name="Lage O.M."/>
            <person name="Pohl T."/>
            <person name="Merkel B.J."/>
            <person name="Hornburger P."/>
            <person name="Mueller R.-W."/>
            <person name="Bruemmer F."/>
            <person name="Labrenz M."/>
            <person name="Spormann A.M."/>
            <person name="Op Den Camp H."/>
            <person name="Overmann J."/>
            <person name="Amann R."/>
            <person name="Jetten M.S.M."/>
            <person name="Mascher T."/>
            <person name="Medema M.H."/>
            <person name="Devos D.P."/>
            <person name="Kaster A.-K."/>
            <person name="Ovreas L."/>
            <person name="Rohde M."/>
            <person name="Galperin M.Y."/>
            <person name="Jogler C."/>
        </authorList>
    </citation>
    <scope>NUCLEOTIDE SEQUENCE [LARGE SCALE GENOMIC DNA]</scope>
    <source>
        <strain evidence="2 3">Pla52o</strain>
    </source>
</reference>
<keyword evidence="1" id="KW-0812">Transmembrane</keyword>
<protein>
    <submittedName>
        <fullName evidence="2">Uncharacterized protein</fullName>
    </submittedName>
</protein>
<dbReference type="AlphaFoldDB" id="A0A5C6CFB9"/>
<accession>A0A5C6CFB9</accession>
<name>A0A5C6CFB9_9BACT</name>
<feature type="transmembrane region" description="Helical" evidence="1">
    <location>
        <begin position="6"/>
        <end position="28"/>
    </location>
</feature>
<sequence>MSEVGYRVALLASIPLLWCGVCLVLSWASGWWMLSHRYLAKPGDGSGDDRDSARMRSARIGAIQYHSSLNFIADSRGLRISVFFPFRPGHPPLFVPWSEFDKIRLDNRLFSQRIKMAIGRPAVTRVVFPGWVKFRMPIEYRSRDL</sequence>
<dbReference type="EMBL" id="SJPT01000004">
    <property type="protein sequence ID" value="TWU23310.1"/>
    <property type="molecule type" value="Genomic_DNA"/>
</dbReference>
<evidence type="ECO:0000313" key="3">
    <source>
        <dbReference type="Proteomes" id="UP000316304"/>
    </source>
</evidence>
<proteinExistence type="predicted"/>
<keyword evidence="1" id="KW-0472">Membrane</keyword>
<evidence type="ECO:0000256" key="1">
    <source>
        <dbReference type="SAM" id="Phobius"/>
    </source>
</evidence>
<dbReference type="Proteomes" id="UP000316304">
    <property type="component" value="Unassembled WGS sequence"/>
</dbReference>
<gene>
    <name evidence="2" type="ORF">Pla52o_28460</name>
</gene>
<keyword evidence="3" id="KW-1185">Reference proteome</keyword>
<evidence type="ECO:0000313" key="2">
    <source>
        <dbReference type="EMBL" id="TWU23310.1"/>
    </source>
</evidence>
<keyword evidence="1" id="KW-1133">Transmembrane helix</keyword>
<organism evidence="2 3">
    <name type="scientific">Novipirellula galeiformis</name>
    <dbReference type="NCBI Taxonomy" id="2528004"/>
    <lineage>
        <taxon>Bacteria</taxon>
        <taxon>Pseudomonadati</taxon>
        <taxon>Planctomycetota</taxon>
        <taxon>Planctomycetia</taxon>
        <taxon>Pirellulales</taxon>
        <taxon>Pirellulaceae</taxon>
        <taxon>Novipirellula</taxon>
    </lineage>
</organism>
<comment type="caution">
    <text evidence="2">The sequence shown here is derived from an EMBL/GenBank/DDBJ whole genome shotgun (WGS) entry which is preliminary data.</text>
</comment>